<evidence type="ECO:0000313" key="5">
    <source>
        <dbReference type="Proteomes" id="UP000595847"/>
    </source>
</evidence>
<dbReference type="Proteomes" id="UP000677234">
    <property type="component" value="Chromosome"/>
</dbReference>
<feature type="signal peptide" evidence="1">
    <location>
        <begin position="1"/>
        <end position="24"/>
    </location>
</feature>
<evidence type="ECO:0000259" key="2">
    <source>
        <dbReference type="Pfam" id="PF07486"/>
    </source>
</evidence>
<feature type="domain" description="Cell wall hydrolase SleB" evidence="2">
    <location>
        <begin position="110"/>
        <end position="208"/>
    </location>
</feature>
<name>A0A7T5JR03_9BACL</name>
<dbReference type="EMBL" id="CP073708">
    <property type="protein sequence ID" value="QUO43649.1"/>
    <property type="molecule type" value="Genomic_DNA"/>
</dbReference>
<reference evidence="4" key="2">
    <citation type="submission" date="2021-04" db="EMBL/GenBank/DDBJ databases">
        <title>Brevibacillus composti FJAT-54423, complete genome.</title>
        <authorList>
            <person name="Tang R."/>
        </authorList>
    </citation>
    <scope>NUCLEOTIDE SEQUENCE</scope>
    <source>
        <strain evidence="4">FJAT-54424</strain>
    </source>
</reference>
<proteinExistence type="predicted"/>
<feature type="chain" id="PRO_5038602315" evidence="1">
    <location>
        <begin position="25"/>
        <end position="209"/>
    </location>
</feature>
<keyword evidence="6" id="KW-1185">Reference proteome</keyword>
<dbReference type="Gene3D" id="6.20.240.60">
    <property type="match status" value="1"/>
</dbReference>
<keyword evidence="1" id="KW-0732">Signal</keyword>
<dbReference type="Pfam" id="PF07486">
    <property type="entry name" value="Hydrolase_2"/>
    <property type="match status" value="1"/>
</dbReference>
<evidence type="ECO:0000313" key="4">
    <source>
        <dbReference type="EMBL" id="QUO43649.1"/>
    </source>
</evidence>
<keyword evidence="3" id="KW-0378">Hydrolase</keyword>
<protein>
    <submittedName>
        <fullName evidence="3">Cell wall hydrolase</fullName>
    </submittedName>
</protein>
<gene>
    <name evidence="3" type="ORF">JD108_10645</name>
    <name evidence="4" type="ORF">KDJ56_10335</name>
</gene>
<sequence length="209" mass="23101">MRFFFFTNSLLFLLFCLLVTPTKASAPAMILWGPLLPTSESKKAADVTKLQASIGRERTSAIQASTIHKDRAAVQVSRNEQRTAVRSGKARISKRDIELLSRLVYAEGRGEPYEGQVAIAAVVLNRVESPQFPNTVPGVIFARNAFSPVQDGQLSHRTNDTARKAVMDAINGKDPSGGALYFFNPKTATSDWIWSRKQTLRIANHVFAH</sequence>
<organism evidence="3 5">
    <name type="scientific">Brevibacillus composti</name>
    <dbReference type="NCBI Taxonomy" id="2796470"/>
    <lineage>
        <taxon>Bacteria</taxon>
        <taxon>Bacillati</taxon>
        <taxon>Bacillota</taxon>
        <taxon>Bacilli</taxon>
        <taxon>Bacillales</taxon>
        <taxon>Paenibacillaceae</taxon>
        <taxon>Brevibacillus</taxon>
    </lineage>
</organism>
<dbReference type="AlphaFoldDB" id="A0A7T5JR03"/>
<dbReference type="GO" id="GO:0016787">
    <property type="term" value="F:hydrolase activity"/>
    <property type="evidence" value="ECO:0007669"/>
    <property type="project" value="UniProtKB-KW"/>
</dbReference>
<dbReference type="EMBL" id="CP066308">
    <property type="protein sequence ID" value="QQE76576.1"/>
    <property type="molecule type" value="Genomic_DNA"/>
</dbReference>
<dbReference type="InterPro" id="IPR042047">
    <property type="entry name" value="SleB_dom1"/>
</dbReference>
<evidence type="ECO:0000256" key="1">
    <source>
        <dbReference type="SAM" id="SignalP"/>
    </source>
</evidence>
<dbReference type="Gene3D" id="1.10.10.2520">
    <property type="entry name" value="Cell wall hydrolase SleB, domain 1"/>
    <property type="match status" value="1"/>
</dbReference>
<dbReference type="KEGG" id="bcop:JD108_10645"/>
<dbReference type="Proteomes" id="UP000595847">
    <property type="component" value="Chromosome"/>
</dbReference>
<evidence type="ECO:0000313" key="3">
    <source>
        <dbReference type="EMBL" id="QQE76576.1"/>
    </source>
</evidence>
<reference evidence="3 5" key="1">
    <citation type="submission" date="2020-12" db="EMBL/GenBank/DDBJ databases">
        <title>strain FJAT-54423T represents a novel species of the genus Brevibacillus.</title>
        <authorList>
            <person name="Tang R."/>
        </authorList>
    </citation>
    <scope>NUCLEOTIDE SEQUENCE [LARGE SCALE GENOMIC DNA]</scope>
    <source>
        <strain evidence="3 5">FJAT-54423</strain>
    </source>
</reference>
<dbReference type="InterPro" id="IPR011105">
    <property type="entry name" value="Cell_wall_hydrolase_SleB"/>
</dbReference>
<accession>A0A7T5JR03</accession>
<evidence type="ECO:0000313" key="6">
    <source>
        <dbReference type="Proteomes" id="UP000677234"/>
    </source>
</evidence>